<accession>A0ABX7BR34</accession>
<dbReference type="Proteomes" id="UP000595448">
    <property type="component" value="Chromosome"/>
</dbReference>
<dbReference type="EMBL" id="CP067977">
    <property type="protein sequence ID" value="QQQ19712.1"/>
    <property type="molecule type" value="Genomic_DNA"/>
</dbReference>
<proteinExistence type="predicted"/>
<keyword evidence="2" id="KW-1185">Reference proteome</keyword>
<gene>
    <name evidence="1" type="ORF">JIP62_06385</name>
</gene>
<dbReference type="RefSeq" id="WP_201104074.1">
    <property type="nucleotide sequence ID" value="NZ_CP067977.1"/>
</dbReference>
<organism evidence="1 2">
    <name type="scientific">Brevundimonas vitisensis</name>
    <dbReference type="NCBI Taxonomy" id="2800818"/>
    <lineage>
        <taxon>Bacteria</taxon>
        <taxon>Pseudomonadati</taxon>
        <taxon>Pseudomonadota</taxon>
        <taxon>Alphaproteobacteria</taxon>
        <taxon>Caulobacterales</taxon>
        <taxon>Caulobacteraceae</taxon>
        <taxon>Brevundimonas</taxon>
    </lineage>
</organism>
<reference evidence="1 2" key="1">
    <citation type="submission" date="2021-01" db="EMBL/GenBank/DDBJ databases">
        <title>Brevundimonas vitis sp. nov., an bacterium isolated from grape (Vitis vinifera).</title>
        <authorList>
            <person name="Jiang L."/>
            <person name="Lee J."/>
        </authorList>
    </citation>
    <scope>NUCLEOTIDE SEQUENCE [LARGE SCALE GENOMIC DNA]</scope>
    <source>
        <strain evidence="1 2">GRTSA-9</strain>
    </source>
</reference>
<evidence type="ECO:0000313" key="1">
    <source>
        <dbReference type="EMBL" id="QQQ19712.1"/>
    </source>
</evidence>
<sequence>MVPAEPTSIASSVEGINSVLPFEDALIVGLQLDGTAGDADYVFRVGDAVKSIAAVIQSGATDDAAQANKLDLSVSSAATDRLGNPRTVHVMTLTFPMADLRAARLDNLSVGRVLNLTSDIRFGGHGAGQLLAYCASERGRTQSRPFCALAESRATN</sequence>
<protein>
    <submittedName>
        <fullName evidence="1">Uncharacterized protein</fullName>
    </submittedName>
</protein>
<evidence type="ECO:0000313" key="2">
    <source>
        <dbReference type="Proteomes" id="UP000595448"/>
    </source>
</evidence>
<name>A0ABX7BR34_9CAUL</name>